<dbReference type="PANTHER" id="PTHR34580:SF3">
    <property type="entry name" value="PROTEIN PAFB"/>
    <property type="match status" value="1"/>
</dbReference>
<dbReference type="Gene3D" id="1.10.10.10">
    <property type="entry name" value="Winged helix-like DNA-binding domain superfamily/Winged helix DNA-binding domain"/>
    <property type="match status" value="1"/>
</dbReference>
<dbReference type="GO" id="GO:0003700">
    <property type="term" value="F:DNA-binding transcription factor activity"/>
    <property type="evidence" value="ECO:0007669"/>
    <property type="project" value="InterPro"/>
</dbReference>
<dbReference type="Pfam" id="PF08279">
    <property type="entry name" value="HTH_11"/>
    <property type="match status" value="1"/>
</dbReference>
<dbReference type="Proteomes" id="UP000289184">
    <property type="component" value="Unassembled WGS sequence"/>
</dbReference>
<dbReference type="InterPro" id="IPR028349">
    <property type="entry name" value="PafC-like"/>
</dbReference>
<keyword evidence="1" id="KW-0805">Transcription regulation</keyword>
<reference evidence="4 5" key="1">
    <citation type="submission" date="2018-07" db="EMBL/GenBank/DDBJ databases">
        <authorList>
            <person name="Peeters C."/>
        </authorList>
    </citation>
    <scope>NUCLEOTIDE SEQUENCE [LARGE SCALE GENOMIC DNA]</scope>
    <source>
        <strain evidence="4 5">LMG 3411</strain>
    </source>
</reference>
<evidence type="ECO:0000256" key="2">
    <source>
        <dbReference type="ARBA" id="ARBA00023163"/>
    </source>
</evidence>
<dbReference type="PANTHER" id="PTHR34580">
    <property type="match status" value="1"/>
</dbReference>
<dbReference type="OrthoDB" id="8555652at2"/>
<name>A0A446CCT2_9BURK</name>
<dbReference type="InterPro" id="IPR057727">
    <property type="entry name" value="WCX_dom"/>
</dbReference>
<dbReference type="AlphaFoldDB" id="A0A446CCT2"/>
<dbReference type="InterPro" id="IPR001034">
    <property type="entry name" value="DeoR_HTH"/>
</dbReference>
<accession>A0A446CCT2</accession>
<dbReference type="Pfam" id="PF13280">
    <property type="entry name" value="WYL"/>
    <property type="match status" value="1"/>
</dbReference>
<dbReference type="InterPro" id="IPR026881">
    <property type="entry name" value="WYL_dom"/>
</dbReference>
<dbReference type="EMBL" id="UFQB01000007">
    <property type="protein sequence ID" value="SSW65639.1"/>
    <property type="molecule type" value="Genomic_DNA"/>
</dbReference>
<evidence type="ECO:0000313" key="4">
    <source>
        <dbReference type="EMBL" id="SSW65639.1"/>
    </source>
</evidence>
<dbReference type="InterPro" id="IPR036388">
    <property type="entry name" value="WH-like_DNA-bd_sf"/>
</dbReference>
<keyword evidence="2" id="KW-0804">Transcription</keyword>
<dbReference type="SUPFAM" id="SSF46785">
    <property type="entry name" value="Winged helix' DNA-binding domain"/>
    <property type="match status" value="1"/>
</dbReference>
<organism evidence="4 5">
    <name type="scientific">Achromobacter agilis</name>
    <dbReference type="NCBI Taxonomy" id="1353888"/>
    <lineage>
        <taxon>Bacteria</taxon>
        <taxon>Pseudomonadati</taxon>
        <taxon>Pseudomonadota</taxon>
        <taxon>Betaproteobacteria</taxon>
        <taxon>Burkholderiales</taxon>
        <taxon>Alcaligenaceae</taxon>
        <taxon>Achromobacter</taxon>
    </lineage>
</organism>
<dbReference type="InterPro" id="IPR013196">
    <property type="entry name" value="HTH_11"/>
</dbReference>
<sequence>MLTSSNRLLRLLSLLQTRRHWAGTELAAALAIHPRTLRRDIDKLRELGYPIHASSGVAGGYAFRAGHALPPLLLDDDEALAVALTLRTAATGTIGGIEETALRALVKLEQAMPQRLRRRVDALRSAIVPVPREGAAVDATLLATLAAACRDQMRIGFDYTDGKGLASTRLVEPQGLAHTGYRWYLVAWDPARDDWRTFRIDRIAGAPKIGAHFAPRPPPEGGDLRAYVSRAVNMAPHPEPARVILHAPRAVMAARIPPGAGQIEPLDAARCLLQCPVHSLDALVYWLMALGVEFEVLAPAALRDRLRLAAERLARSLERMPAPEAGG</sequence>
<dbReference type="PROSITE" id="PS51000">
    <property type="entry name" value="HTH_DEOR_2"/>
    <property type="match status" value="1"/>
</dbReference>
<dbReference type="InterPro" id="IPR051534">
    <property type="entry name" value="CBASS_pafABC_assoc_protein"/>
</dbReference>
<feature type="domain" description="HTH deoR-type" evidence="3">
    <location>
        <begin position="4"/>
        <end position="59"/>
    </location>
</feature>
<proteinExistence type="predicted"/>
<protein>
    <recommendedName>
        <fullName evidence="3">HTH deoR-type domain-containing protein</fullName>
    </recommendedName>
</protein>
<gene>
    <name evidence="4" type="ORF">AGI3411_02117</name>
</gene>
<evidence type="ECO:0000256" key="1">
    <source>
        <dbReference type="ARBA" id="ARBA00023015"/>
    </source>
</evidence>
<dbReference type="PIRSF" id="PIRSF016838">
    <property type="entry name" value="PafC"/>
    <property type="match status" value="1"/>
</dbReference>
<dbReference type="InterPro" id="IPR036390">
    <property type="entry name" value="WH_DNA-bd_sf"/>
</dbReference>
<dbReference type="Pfam" id="PF25583">
    <property type="entry name" value="WCX"/>
    <property type="match status" value="1"/>
</dbReference>
<evidence type="ECO:0000313" key="5">
    <source>
        <dbReference type="Proteomes" id="UP000289184"/>
    </source>
</evidence>
<dbReference type="RefSeq" id="WP_129527340.1">
    <property type="nucleotide sequence ID" value="NZ_UFQB01000007.1"/>
</dbReference>
<dbReference type="PROSITE" id="PS52050">
    <property type="entry name" value="WYL"/>
    <property type="match status" value="1"/>
</dbReference>
<keyword evidence="5" id="KW-1185">Reference proteome</keyword>
<evidence type="ECO:0000259" key="3">
    <source>
        <dbReference type="PROSITE" id="PS51000"/>
    </source>
</evidence>